<dbReference type="CDD" id="cd00161">
    <property type="entry name" value="beta-trefoil_Ricin-like"/>
    <property type="match status" value="1"/>
</dbReference>
<sequence>MSLDNGVLIIQSALSNQYNQQWQINKSENGTYTLINRKTKSYLDVQNQSQLAGTPLVQWLQIAGASQEWSFELSRTLPPTAVDTTKIYALTNRNSGKSLGTVNNSTADGTSIEQRNYTGAASQDWKFIDAGAGYLKIKNVNSGKFMDIAGASTSDSANNILWTETNGLNQQWQLVDAGSGYYKIKNRNSGKMLAMNAGSTADGALSIQWSETGSLNQNWSFSEVAPLDLTKSYTLTNRNSGKSLGIANNATTVVQNTYGASSSQAWQIIYDSAGYYKVKNVNSGKFMDVSGASIADGAQVVQSTSSTSISQQWQLIDFGGGYFIVKNRNSGKVLCMNNGTTAEGGDSIQWTVSGTANQNWSFTVITP</sequence>
<evidence type="ECO:0000313" key="3">
    <source>
        <dbReference type="Proteomes" id="UP000215145"/>
    </source>
</evidence>
<dbReference type="OrthoDB" id="273314at2"/>
<keyword evidence="3" id="KW-1185">Reference proteome</keyword>
<feature type="domain" description="Ricin B lectin" evidence="1">
    <location>
        <begin position="29"/>
        <end position="175"/>
    </location>
</feature>
<dbReference type="InterPro" id="IPR000772">
    <property type="entry name" value="Ricin_B_lectin"/>
</dbReference>
<evidence type="ECO:0000313" key="2">
    <source>
        <dbReference type="EMBL" id="OXM15738.1"/>
    </source>
</evidence>
<accession>A0A229P0S9</accession>
<reference evidence="2 3" key="1">
    <citation type="submission" date="2017-07" db="EMBL/GenBank/DDBJ databases">
        <title>Paenibacillus herberti R33 genome sequencing and assembly.</title>
        <authorList>
            <person name="Su W."/>
        </authorList>
    </citation>
    <scope>NUCLEOTIDE SEQUENCE [LARGE SCALE GENOMIC DNA]</scope>
    <source>
        <strain evidence="2 3">R33</strain>
    </source>
</reference>
<feature type="domain" description="Ricin B lectin" evidence="1">
    <location>
        <begin position="179"/>
        <end position="316"/>
    </location>
</feature>
<dbReference type="Proteomes" id="UP000215145">
    <property type="component" value="Unassembled WGS sequence"/>
</dbReference>
<comment type="caution">
    <text evidence="2">The sequence shown here is derived from an EMBL/GenBank/DDBJ whole genome shotgun (WGS) entry which is preliminary data.</text>
</comment>
<dbReference type="SUPFAM" id="SSF50370">
    <property type="entry name" value="Ricin B-like lectins"/>
    <property type="match status" value="3"/>
</dbReference>
<dbReference type="InterPro" id="IPR035992">
    <property type="entry name" value="Ricin_B-like_lectins"/>
</dbReference>
<proteinExistence type="predicted"/>
<gene>
    <name evidence="2" type="ORF">CGZ75_03155</name>
</gene>
<dbReference type="AlphaFoldDB" id="A0A229P0S9"/>
<dbReference type="EMBL" id="NMUQ01000001">
    <property type="protein sequence ID" value="OXM15738.1"/>
    <property type="molecule type" value="Genomic_DNA"/>
</dbReference>
<dbReference type="Gene3D" id="2.80.10.50">
    <property type="match status" value="4"/>
</dbReference>
<dbReference type="Pfam" id="PF14200">
    <property type="entry name" value="RicinB_lectin_2"/>
    <property type="match status" value="3"/>
</dbReference>
<organism evidence="2 3">
    <name type="scientific">Paenibacillus herberti</name>
    <dbReference type="NCBI Taxonomy" id="1619309"/>
    <lineage>
        <taxon>Bacteria</taxon>
        <taxon>Bacillati</taxon>
        <taxon>Bacillota</taxon>
        <taxon>Bacilli</taxon>
        <taxon>Bacillales</taxon>
        <taxon>Paenibacillaceae</taxon>
        <taxon>Paenibacillus</taxon>
    </lineage>
</organism>
<name>A0A229P0S9_9BACL</name>
<protein>
    <recommendedName>
        <fullName evidence="1">Ricin B lectin domain-containing protein</fullName>
    </recommendedName>
</protein>
<dbReference type="SMART" id="SM00458">
    <property type="entry name" value="RICIN"/>
    <property type="match status" value="2"/>
</dbReference>
<evidence type="ECO:0000259" key="1">
    <source>
        <dbReference type="SMART" id="SM00458"/>
    </source>
</evidence>
<dbReference type="PROSITE" id="PS50231">
    <property type="entry name" value="RICIN_B_LECTIN"/>
    <property type="match status" value="3"/>
</dbReference>
<dbReference type="RefSeq" id="WP_089522831.1">
    <property type="nucleotide sequence ID" value="NZ_NMUQ01000001.1"/>
</dbReference>